<reference evidence="3 4" key="1">
    <citation type="submission" date="2018-05" db="EMBL/GenBank/DDBJ databases">
        <title>Evolution of GPA BGCs.</title>
        <authorList>
            <person name="Waglechner N."/>
            <person name="Wright G.D."/>
        </authorList>
    </citation>
    <scope>NUCLEOTIDE SEQUENCE [LARGE SCALE GENOMIC DNA]</scope>
    <source>
        <strain evidence="3 4">A82846</strain>
    </source>
</reference>
<evidence type="ECO:0000313" key="4">
    <source>
        <dbReference type="Proteomes" id="UP000287547"/>
    </source>
</evidence>
<evidence type="ECO:0000256" key="2">
    <source>
        <dbReference type="SAM" id="Phobius"/>
    </source>
</evidence>
<organism evidence="3 4">
    <name type="scientific">Kibdelosporangium aridum</name>
    <dbReference type="NCBI Taxonomy" id="2030"/>
    <lineage>
        <taxon>Bacteria</taxon>
        <taxon>Bacillati</taxon>
        <taxon>Actinomycetota</taxon>
        <taxon>Actinomycetes</taxon>
        <taxon>Pseudonocardiales</taxon>
        <taxon>Pseudonocardiaceae</taxon>
        <taxon>Kibdelosporangium</taxon>
    </lineage>
</organism>
<protein>
    <recommendedName>
        <fullName evidence="5">CU044_5270 family protein</fullName>
    </recommendedName>
</protein>
<dbReference type="Proteomes" id="UP000287547">
    <property type="component" value="Unassembled WGS sequence"/>
</dbReference>
<keyword evidence="2" id="KW-0472">Membrane</keyword>
<keyword evidence="2" id="KW-1133">Transmembrane helix</keyword>
<evidence type="ECO:0000256" key="1">
    <source>
        <dbReference type="SAM" id="MobiDB-lite"/>
    </source>
</evidence>
<gene>
    <name evidence="3" type="ORF">DMH04_26170</name>
</gene>
<feature type="region of interest" description="Disordered" evidence="1">
    <location>
        <begin position="93"/>
        <end position="125"/>
    </location>
</feature>
<dbReference type="OrthoDB" id="3387554at2"/>
<dbReference type="EMBL" id="QHKI01000023">
    <property type="protein sequence ID" value="RSM82173.1"/>
    <property type="molecule type" value="Genomic_DNA"/>
</dbReference>
<keyword evidence="2" id="KW-0812">Transmembrane</keyword>
<name>A0A428Z5N1_KIBAR</name>
<sequence>MNDVELDEALAGFRDDVPEMTEDAFLIGKLRLQAAAEPALEPLPEPEPLTVVRLDVGDPSRRRSPPRRRRLIPWLTAAAAVLVAVGTTVALRSNDHPPAAGPSEVKKPYPKAPQRPARIPSAKRGAPLPPVGVVYNAAGELTASDLPQQPGQYLTMGRYEWGIPTVVRGDVHGGLQMDSEGFWEEWVPADRSGVWRLVRDVDTRRANTREQDEPQWPTMVSGLSYQEGTFEAAKGEYFPPARGSWTQPTEEFIANLPRDPRELYTRLAADASETSDPPGFAVQLAGSLLNRPVPADVRRAIYQALSYHPWIRVSTDARTRDGRAAVSLTIDNLETTRSVVLLVDPANGLLIGTREIRMVDDFPDARAGSVAGETTTHWAVVNGIGN</sequence>
<evidence type="ECO:0000313" key="3">
    <source>
        <dbReference type="EMBL" id="RSM82173.1"/>
    </source>
</evidence>
<evidence type="ECO:0008006" key="5">
    <source>
        <dbReference type="Google" id="ProtNLM"/>
    </source>
</evidence>
<dbReference type="RefSeq" id="WP_037272853.1">
    <property type="nucleotide sequence ID" value="NZ_QHKI01000023.1"/>
</dbReference>
<dbReference type="AlphaFoldDB" id="A0A428Z5N1"/>
<feature type="transmembrane region" description="Helical" evidence="2">
    <location>
        <begin position="71"/>
        <end position="91"/>
    </location>
</feature>
<comment type="caution">
    <text evidence="3">The sequence shown here is derived from an EMBL/GenBank/DDBJ whole genome shotgun (WGS) entry which is preliminary data.</text>
</comment>
<proteinExistence type="predicted"/>
<accession>A0A428Z5N1</accession>